<accession>A0A427BCR4</accession>
<evidence type="ECO:0000313" key="2">
    <source>
        <dbReference type="Proteomes" id="UP000287651"/>
    </source>
</evidence>
<name>A0A427BCR4_ENSVE</name>
<organism evidence="1 2">
    <name type="scientific">Ensete ventricosum</name>
    <name type="common">Abyssinian banana</name>
    <name type="synonym">Musa ensete</name>
    <dbReference type="NCBI Taxonomy" id="4639"/>
    <lineage>
        <taxon>Eukaryota</taxon>
        <taxon>Viridiplantae</taxon>
        <taxon>Streptophyta</taxon>
        <taxon>Embryophyta</taxon>
        <taxon>Tracheophyta</taxon>
        <taxon>Spermatophyta</taxon>
        <taxon>Magnoliopsida</taxon>
        <taxon>Liliopsida</taxon>
        <taxon>Zingiberales</taxon>
        <taxon>Musaceae</taxon>
        <taxon>Ensete</taxon>
    </lineage>
</organism>
<comment type="caution">
    <text evidence="1">The sequence shown here is derived from an EMBL/GenBank/DDBJ whole genome shotgun (WGS) entry which is preliminary data.</text>
</comment>
<gene>
    <name evidence="1" type="ORF">B296_00000404</name>
</gene>
<proteinExistence type="predicted"/>
<evidence type="ECO:0000313" key="1">
    <source>
        <dbReference type="EMBL" id="RRT86214.1"/>
    </source>
</evidence>
<dbReference type="AlphaFoldDB" id="A0A427BCR4"/>
<protein>
    <submittedName>
        <fullName evidence="1">Uncharacterized protein</fullName>
    </submittedName>
</protein>
<reference evidence="1 2" key="1">
    <citation type="journal article" date="2014" name="Agronomy (Basel)">
        <title>A Draft Genome Sequence for Ensete ventricosum, the Drought-Tolerant Tree Against Hunger.</title>
        <authorList>
            <person name="Harrison J."/>
            <person name="Moore K.A."/>
            <person name="Paszkiewicz K."/>
            <person name="Jones T."/>
            <person name="Grant M."/>
            <person name="Ambacheew D."/>
            <person name="Muzemil S."/>
            <person name="Studholme D.J."/>
        </authorList>
    </citation>
    <scope>NUCLEOTIDE SEQUENCE [LARGE SCALE GENOMIC DNA]</scope>
</reference>
<dbReference type="Proteomes" id="UP000287651">
    <property type="component" value="Unassembled WGS sequence"/>
</dbReference>
<dbReference type="EMBL" id="AMZH03000001">
    <property type="protein sequence ID" value="RRT86214.1"/>
    <property type="molecule type" value="Genomic_DNA"/>
</dbReference>
<sequence>MGTVSTTPSEEQLSKCLKRNLYEPTYWATGITICGDENMKCSICQEEFIGGQEVGELRPSISTMRHASSSGFGGKTGAPSAGHLLCHCKNFR</sequence>